<keyword evidence="3" id="KW-1185">Reference proteome</keyword>
<dbReference type="PANTHER" id="PTHR36966">
    <property type="entry name" value="REP-ASSOCIATED TYROSINE TRANSPOSASE"/>
    <property type="match status" value="1"/>
</dbReference>
<dbReference type="RefSeq" id="WP_353568976.1">
    <property type="nucleotide sequence ID" value="NZ_BAABRI010000050.1"/>
</dbReference>
<dbReference type="InterPro" id="IPR002686">
    <property type="entry name" value="Transposase_17"/>
</dbReference>
<dbReference type="EMBL" id="BAABRI010000050">
    <property type="protein sequence ID" value="GAA5484864.1"/>
    <property type="molecule type" value="Genomic_DNA"/>
</dbReference>
<dbReference type="InterPro" id="IPR036515">
    <property type="entry name" value="Transposase_17_sf"/>
</dbReference>
<evidence type="ECO:0000259" key="1">
    <source>
        <dbReference type="SMART" id="SM01321"/>
    </source>
</evidence>
<dbReference type="InterPro" id="IPR052715">
    <property type="entry name" value="RAYT_transposase"/>
</dbReference>
<name>A0ABP9UZP8_9BACT</name>
<dbReference type="SUPFAM" id="SSF143422">
    <property type="entry name" value="Transposase IS200-like"/>
    <property type="match status" value="1"/>
</dbReference>
<dbReference type="Proteomes" id="UP001476282">
    <property type="component" value="Unassembled WGS sequence"/>
</dbReference>
<comment type="caution">
    <text evidence="2">The sequence shown here is derived from an EMBL/GenBank/DDBJ whole genome shotgun (WGS) entry which is preliminary data.</text>
</comment>
<proteinExistence type="predicted"/>
<evidence type="ECO:0000313" key="2">
    <source>
        <dbReference type="EMBL" id="GAA5484864.1"/>
    </source>
</evidence>
<protein>
    <recommendedName>
        <fullName evidence="1">Transposase IS200-like domain-containing protein</fullName>
    </recommendedName>
</protein>
<accession>A0ABP9UZP8</accession>
<sequence>MPDWSAFHFFRRGADLQRSLNRLPHWQQEQGCLFVTLRLADSLPARLLEKWRNERETWTRFHLPPWNQETQHEYHRRFSMQIEHWLDAGYGGCAMKDRCVSGIVRDVFLHFDGDRYLQHAFVIMPNHAHLLFSLGHGHDLGQVVGSWKSVSAKRIHRHTGGSGAFWQKDYHDRLVRGPEHFRRVARYLRKNHEESKTALLWEAPWLQEWLDRGGGH</sequence>
<gene>
    <name evidence="2" type="ORF">Hsar01_04117</name>
</gene>
<dbReference type="Gene3D" id="3.30.70.1290">
    <property type="entry name" value="Transposase IS200-like"/>
    <property type="match status" value="1"/>
</dbReference>
<dbReference type="PANTHER" id="PTHR36966:SF1">
    <property type="entry name" value="REP-ASSOCIATED TYROSINE TRANSPOSASE"/>
    <property type="match status" value="1"/>
</dbReference>
<reference evidence="2 3" key="1">
    <citation type="submission" date="2024-02" db="EMBL/GenBank/DDBJ databases">
        <title>Haloferula sargassicola NBRC 104335.</title>
        <authorList>
            <person name="Ichikawa N."/>
            <person name="Katano-Makiyama Y."/>
            <person name="Hidaka K."/>
        </authorList>
    </citation>
    <scope>NUCLEOTIDE SEQUENCE [LARGE SCALE GENOMIC DNA]</scope>
    <source>
        <strain evidence="2 3">NBRC 104335</strain>
    </source>
</reference>
<evidence type="ECO:0000313" key="3">
    <source>
        <dbReference type="Proteomes" id="UP001476282"/>
    </source>
</evidence>
<organism evidence="2 3">
    <name type="scientific">Haloferula sargassicola</name>
    <dbReference type="NCBI Taxonomy" id="490096"/>
    <lineage>
        <taxon>Bacteria</taxon>
        <taxon>Pseudomonadati</taxon>
        <taxon>Verrucomicrobiota</taxon>
        <taxon>Verrucomicrobiia</taxon>
        <taxon>Verrucomicrobiales</taxon>
        <taxon>Verrucomicrobiaceae</taxon>
        <taxon>Haloferula</taxon>
    </lineage>
</organism>
<dbReference type="Pfam" id="PF01797">
    <property type="entry name" value="Y1_Tnp"/>
    <property type="match status" value="1"/>
</dbReference>
<dbReference type="SMART" id="SM01321">
    <property type="entry name" value="Y1_Tnp"/>
    <property type="match status" value="1"/>
</dbReference>
<feature type="domain" description="Transposase IS200-like" evidence="1">
    <location>
        <begin position="28"/>
        <end position="191"/>
    </location>
</feature>